<dbReference type="SMART" id="SM00385">
    <property type="entry name" value="CYCLIN"/>
    <property type="match status" value="2"/>
</dbReference>
<dbReference type="Proteomes" id="UP001055439">
    <property type="component" value="Chromosome 5"/>
</dbReference>
<protein>
    <submittedName>
        <fullName evidence="5">Transcription factor TFIIB repeat</fullName>
    </submittedName>
</protein>
<dbReference type="GO" id="GO:0070897">
    <property type="term" value="P:transcription preinitiation complex assembly"/>
    <property type="evidence" value="ECO:0007669"/>
    <property type="project" value="InterPro"/>
</dbReference>
<dbReference type="OrthoDB" id="25790at2759"/>
<reference evidence="5" key="1">
    <citation type="submission" date="2022-05" db="EMBL/GenBank/DDBJ databases">
        <title>The Musa troglodytarum L. genome provides insights into the mechanism of non-climacteric behaviour and enrichment of carotenoids.</title>
        <authorList>
            <person name="Wang J."/>
        </authorList>
    </citation>
    <scope>NUCLEOTIDE SEQUENCE</scope>
    <source>
        <tissue evidence="5">Leaf</tissue>
    </source>
</reference>
<evidence type="ECO:0000259" key="4">
    <source>
        <dbReference type="SMART" id="SM00385"/>
    </source>
</evidence>
<feature type="domain" description="Cyclin-like" evidence="4">
    <location>
        <begin position="330"/>
        <end position="411"/>
    </location>
</feature>
<dbReference type="InterPro" id="IPR036915">
    <property type="entry name" value="Cyclin-like_sf"/>
</dbReference>
<dbReference type="SUPFAM" id="SSF47954">
    <property type="entry name" value="Cyclin-like"/>
    <property type="match status" value="2"/>
</dbReference>
<evidence type="ECO:0000256" key="2">
    <source>
        <dbReference type="ARBA" id="ARBA00023163"/>
    </source>
</evidence>
<keyword evidence="1" id="KW-0805">Transcription regulation</keyword>
<accession>A0A9E7G6B6</accession>
<dbReference type="AlphaFoldDB" id="A0A9E7G6B6"/>
<dbReference type="GO" id="GO:0017025">
    <property type="term" value="F:TBP-class protein binding"/>
    <property type="evidence" value="ECO:0007669"/>
    <property type="project" value="InterPro"/>
</dbReference>
<sequence length="630" mass="69346">MVDELQPTILLLPESRSHCSLQLLAGTGSTKCSSHAVEDGDERDGIKMGSNYHSDQKNDSRSSELQPPIRFGFERQRRMVRVRCPYCSGTAGRCATTPSGRCVTECCSCGRVVEERQLHTHHLFSLRAFDNPLPLVTPDLLHLPFPPGPSSPCAATADDEDDPFHPTGFITAFSTWSLEPSPLFVRSASSFAGHLAELERTLDSSSSSSSSTSSSGSDASGGPLVSMDHLRAYLQILEVSSILGLDHDIADHAFQLFRDCSSTTCLRNRSIEALATAALVQAIREAQEPRTLQEISTASNLPQKEIGKYIKILGEALKLSQPINSNSIAVHMPRFCTLLQLNKSAQELAAHIGEVVVNKCFCTRRNPISISAAAIYLACQLEDKRKTQAEICKVTGLTEVTLRKVYKELLENWDDLLPPNYTPAVPPEKAFPMTTITSGRSSTSKVDVVDLYHLNANHDKDKHPETVKPSKAFDSMECSRTVTMKETEKKNNSHVCSLTSFDSRDLNQGAFCQPQQVPFGMFSCKLETEKDRKNDQGIINLNETESSLLEYEGSKDLKICDSAPQMAQTSVTSSSKRYTSPWQLNAPPAVSGYYSRFEKQHIGLDFASGSREIGKSGSNDVDGHYHKEEN</sequence>
<evidence type="ECO:0000313" key="6">
    <source>
        <dbReference type="Proteomes" id="UP001055439"/>
    </source>
</evidence>
<proteinExistence type="predicted"/>
<feature type="region of interest" description="Disordered" evidence="3">
    <location>
        <begin position="609"/>
        <end position="630"/>
    </location>
</feature>
<feature type="domain" description="Cyclin-like" evidence="4">
    <location>
        <begin position="234"/>
        <end position="315"/>
    </location>
</feature>
<feature type="region of interest" description="Disordered" evidence="3">
    <location>
        <begin position="30"/>
        <end position="67"/>
    </location>
</feature>
<evidence type="ECO:0000256" key="1">
    <source>
        <dbReference type="ARBA" id="ARBA00023015"/>
    </source>
</evidence>
<dbReference type="GO" id="GO:0005634">
    <property type="term" value="C:nucleus"/>
    <property type="evidence" value="ECO:0007669"/>
    <property type="project" value="TreeGrafter"/>
</dbReference>
<dbReference type="PANTHER" id="PTHR11618:SF13">
    <property type="entry name" value="TRANSCRIPTION INITIATION FACTOR IIB"/>
    <property type="match status" value="1"/>
</dbReference>
<dbReference type="InterPro" id="IPR013150">
    <property type="entry name" value="TFIIB_cyclin"/>
</dbReference>
<dbReference type="PANTHER" id="PTHR11618">
    <property type="entry name" value="TRANSCRIPTION INITIATION FACTOR IIB-RELATED"/>
    <property type="match status" value="1"/>
</dbReference>
<feature type="compositionally biased region" description="Basic and acidic residues" evidence="3">
    <location>
        <begin position="621"/>
        <end position="630"/>
    </location>
</feature>
<dbReference type="PRINTS" id="PR00685">
    <property type="entry name" value="TIFACTORIIB"/>
</dbReference>
<dbReference type="Gene3D" id="1.10.472.10">
    <property type="entry name" value="Cyclin-like"/>
    <property type="match status" value="2"/>
</dbReference>
<dbReference type="EMBL" id="CP097507">
    <property type="protein sequence ID" value="URE06309.1"/>
    <property type="molecule type" value="Genomic_DNA"/>
</dbReference>
<evidence type="ECO:0000313" key="5">
    <source>
        <dbReference type="EMBL" id="URE06309.1"/>
    </source>
</evidence>
<organism evidence="5 6">
    <name type="scientific">Musa troglodytarum</name>
    <name type="common">fe'i banana</name>
    <dbReference type="NCBI Taxonomy" id="320322"/>
    <lineage>
        <taxon>Eukaryota</taxon>
        <taxon>Viridiplantae</taxon>
        <taxon>Streptophyta</taxon>
        <taxon>Embryophyta</taxon>
        <taxon>Tracheophyta</taxon>
        <taxon>Spermatophyta</taxon>
        <taxon>Magnoliopsida</taxon>
        <taxon>Liliopsida</taxon>
        <taxon>Zingiberales</taxon>
        <taxon>Musaceae</taxon>
        <taxon>Musa</taxon>
    </lineage>
</organism>
<keyword evidence="6" id="KW-1185">Reference proteome</keyword>
<dbReference type="InterPro" id="IPR000812">
    <property type="entry name" value="TFIIB"/>
</dbReference>
<gene>
    <name evidence="5" type="ORF">MUK42_20821</name>
</gene>
<dbReference type="GO" id="GO:0097550">
    <property type="term" value="C:transcription preinitiation complex"/>
    <property type="evidence" value="ECO:0007669"/>
    <property type="project" value="TreeGrafter"/>
</dbReference>
<dbReference type="InterPro" id="IPR013763">
    <property type="entry name" value="Cyclin-like_dom"/>
</dbReference>
<feature type="region of interest" description="Disordered" evidence="3">
    <location>
        <begin position="202"/>
        <end position="221"/>
    </location>
</feature>
<evidence type="ECO:0000256" key="3">
    <source>
        <dbReference type="SAM" id="MobiDB-lite"/>
    </source>
</evidence>
<feature type="compositionally biased region" description="Low complexity" evidence="3">
    <location>
        <begin position="204"/>
        <end position="221"/>
    </location>
</feature>
<dbReference type="CDD" id="cd20550">
    <property type="entry name" value="CYCLIN_TFIIB_archaea_like_rpt2"/>
    <property type="match status" value="1"/>
</dbReference>
<keyword evidence="2" id="KW-0804">Transcription</keyword>
<name>A0A9E7G6B6_9LILI</name>
<dbReference type="FunFam" id="1.10.472.10:FF:000045">
    <property type="entry name" value="Transcription initiation factor IIB"/>
    <property type="match status" value="1"/>
</dbReference>
<dbReference type="Pfam" id="PF00382">
    <property type="entry name" value="TFIIB"/>
    <property type="match status" value="2"/>
</dbReference>